<keyword evidence="1" id="KW-1133">Transmembrane helix</keyword>
<keyword evidence="3" id="KW-1185">Reference proteome</keyword>
<sequence length="108" mass="11956">MTVQVALTVTYTQLCKVIAAVAAVAVAVAVAAYFSFIRLKYNIHIIRHSLAVLSGCPRNEVMLQSLVVHPFSKKIKRKSGVPRIIQCLQDMALVQHGRYANRVMLGHL</sequence>
<keyword evidence="1" id="KW-0472">Membrane</keyword>
<dbReference type="EnsemblMetazoa" id="GPPI043291-RA">
    <property type="protein sequence ID" value="GPPI043291-PA"/>
    <property type="gene ID" value="GPPI043291"/>
</dbReference>
<proteinExistence type="predicted"/>
<accession>A0A1B0BX97</accession>
<keyword evidence="1" id="KW-0812">Transmembrane</keyword>
<evidence type="ECO:0000313" key="2">
    <source>
        <dbReference type="EnsemblMetazoa" id="GPPI043291-PA"/>
    </source>
</evidence>
<protein>
    <submittedName>
        <fullName evidence="2">Uncharacterized protein</fullName>
    </submittedName>
</protein>
<dbReference type="Proteomes" id="UP000092460">
    <property type="component" value="Unassembled WGS sequence"/>
</dbReference>
<feature type="transmembrane region" description="Helical" evidence="1">
    <location>
        <begin position="17"/>
        <end position="37"/>
    </location>
</feature>
<dbReference type="EMBL" id="JXJN01022126">
    <property type="status" value="NOT_ANNOTATED_CDS"/>
    <property type="molecule type" value="Genomic_DNA"/>
</dbReference>
<reference evidence="2" key="2">
    <citation type="submission" date="2020-05" db="UniProtKB">
        <authorList>
            <consortium name="EnsemblMetazoa"/>
        </authorList>
    </citation>
    <scope>IDENTIFICATION</scope>
    <source>
        <strain evidence="2">IAEA</strain>
    </source>
</reference>
<dbReference type="AlphaFoldDB" id="A0A1B0BX97"/>
<reference evidence="3" key="1">
    <citation type="submission" date="2015-01" db="EMBL/GenBank/DDBJ databases">
        <authorList>
            <person name="Aksoy S."/>
            <person name="Warren W."/>
            <person name="Wilson R.K."/>
        </authorList>
    </citation>
    <scope>NUCLEOTIDE SEQUENCE [LARGE SCALE GENOMIC DNA]</scope>
    <source>
        <strain evidence="3">IAEA</strain>
    </source>
</reference>
<name>A0A1B0BX97_9MUSC</name>
<evidence type="ECO:0000313" key="3">
    <source>
        <dbReference type="Proteomes" id="UP000092460"/>
    </source>
</evidence>
<evidence type="ECO:0000256" key="1">
    <source>
        <dbReference type="SAM" id="Phobius"/>
    </source>
</evidence>
<dbReference type="VEuPathDB" id="VectorBase:GPPI043291"/>
<organism evidence="2 3">
    <name type="scientific">Glossina palpalis gambiensis</name>
    <dbReference type="NCBI Taxonomy" id="67801"/>
    <lineage>
        <taxon>Eukaryota</taxon>
        <taxon>Metazoa</taxon>
        <taxon>Ecdysozoa</taxon>
        <taxon>Arthropoda</taxon>
        <taxon>Hexapoda</taxon>
        <taxon>Insecta</taxon>
        <taxon>Pterygota</taxon>
        <taxon>Neoptera</taxon>
        <taxon>Endopterygota</taxon>
        <taxon>Diptera</taxon>
        <taxon>Brachycera</taxon>
        <taxon>Muscomorpha</taxon>
        <taxon>Hippoboscoidea</taxon>
        <taxon>Glossinidae</taxon>
        <taxon>Glossina</taxon>
    </lineage>
</organism>